<keyword evidence="3" id="KW-1185">Reference proteome</keyword>
<dbReference type="InParanoid" id="A0A1D8PG52"/>
<dbReference type="InterPro" id="IPR023214">
    <property type="entry name" value="HAD_sf"/>
</dbReference>
<dbReference type="Gene3D" id="1.10.150.720">
    <property type="entry name" value="Haloacid dehalogenase-like hydrolase"/>
    <property type="match status" value="1"/>
</dbReference>
<name>A0A1D8PG52_CANAL</name>
<sequence>MLRNFLLSPRTFVRMSSTKSQLISQPFKMENTQMIRETARKFPRPNFISFDLFGTLYVPKKPVPQQYYEIAYHEFGINKSIQSIEEEFPIVYDEMLQSYPNYGKGHPKFDNCDSWWKELIIRLFQLDRHDDQALALCHRLIHHFTSEEAYSVYDDVVPTLQALQKQGVKLIVASNSDPRALTILESLKIKQYFHCSEHFHCSGVFLSYDSDYSKPTKAFFDEIALVEYRAHVDANYRSKNYPPGDFLSDCWHVGDSYNNDYIGAVRAGWNGVLLDRNRTSEFFKNVRKPQNDGCFLNENPETKRDGQTGNEMLILANNRVVITKLTQLLDIFKL</sequence>
<gene>
    <name evidence="2" type="ordered locus">CAALFM_C200510WA</name>
    <name evidence="1" type="ordered locus">orf19.9623</name>
</gene>
<dbReference type="OMA" id="WWRQLIA"/>
<dbReference type="KEGG" id="cal:CAALFM_C200510WA"/>
<dbReference type="SMR" id="A0A1D8PG52"/>
<reference evidence="2 3" key="3">
    <citation type="journal article" date="2013" name="Genome Biol.">
        <title>Assembly of a phased diploid Candida albicans genome facilitates allele-specific measurements and provides a simple model for repeat and indel structure.</title>
        <authorList>
            <person name="Muzzey D."/>
            <person name="Schwartz K."/>
            <person name="Weissman J.S."/>
            <person name="Sherlock G."/>
        </authorList>
    </citation>
    <scope>NUCLEOTIDE SEQUENCE [LARGE SCALE GENOMIC DNA]</scope>
    <source>
        <strain evidence="3">SC5314 / ATCC MYA-2876</strain>
    </source>
</reference>
<dbReference type="AlphaFoldDB" id="A0A1D8PG52"/>
<organism evidence="2 3">
    <name type="scientific">Candida albicans (strain SC5314 / ATCC MYA-2876)</name>
    <name type="common">Yeast</name>
    <dbReference type="NCBI Taxonomy" id="237561"/>
    <lineage>
        <taxon>Eukaryota</taxon>
        <taxon>Fungi</taxon>
        <taxon>Dikarya</taxon>
        <taxon>Ascomycota</taxon>
        <taxon>Saccharomycotina</taxon>
        <taxon>Pichiomycetes</taxon>
        <taxon>Debaryomycetaceae</taxon>
        <taxon>Candida/Lodderomyces clade</taxon>
        <taxon>Candida</taxon>
    </lineage>
</organism>
<evidence type="ECO:0000313" key="1">
    <source>
        <dbReference type="CGD" id="CAL0000189154"/>
    </source>
</evidence>
<dbReference type="PANTHER" id="PTHR46191:SF2">
    <property type="entry name" value="HALOACID DEHALOGENASE-LIKE HYDROLASE DOMAIN-CONTAINING PROTEIN 3"/>
    <property type="match status" value="1"/>
</dbReference>
<dbReference type="Gene3D" id="3.40.50.1000">
    <property type="entry name" value="HAD superfamily/HAD-like"/>
    <property type="match status" value="1"/>
</dbReference>
<accession>A0A1D8PG52</accession>
<dbReference type="InterPro" id="IPR044924">
    <property type="entry name" value="HAD-SF_hydro_IA_REG-2-like_cap"/>
</dbReference>
<dbReference type="OrthoDB" id="444127at2759"/>
<dbReference type="VEuPathDB" id="FungiDB:C2_00510W_A"/>
<dbReference type="GO" id="GO:0005634">
    <property type="term" value="C:nucleus"/>
    <property type="evidence" value="ECO:0000318"/>
    <property type="project" value="GO_Central"/>
</dbReference>
<dbReference type="FunCoup" id="A0A1D8PG52">
    <property type="interactions" value="160"/>
</dbReference>
<proteinExistence type="predicted"/>
<dbReference type="CGD" id="CAL0000189154">
    <property type="gene designation" value="orf19.9623"/>
</dbReference>
<dbReference type="Proteomes" id="UP000000559">
    <property type="component" value="Chromosome 2"/>
</dbReference>
<dbReference type="STRING" id="237561.A0A1D8PG52"/>
<reference evidence="2 3" key="2">
    <citation type="journal article" date="2007" name="Genome Biol.">
        <title>Assembly of the Candida albicans genome into sixteen supercontigs aligned on the eight chromosomes.</title>
        <authorList>
            <person name="van het Hoog M."/>
            <person name="Rast T.J."/>
            <person name="Martchenko M."/>
            <person name="Grindle S."/>
            <person name="Dignard D."/>
            <person name="Hogues H."/>
            <person name="Cuomo C."/>
            <person name="Berriman M."/>
            <person name="Scherer S."/>
            <person name="Magee B.B."/>
            <person name="Whiteway M."/>
            <person name="Chibana H."/>
            <person name="Nantel A."/>
            <person name="Magee P.T."/>
        </authorList>
    </citation>
    <scope>GENOME REANNOTATION</scope>
    <source>
        <strain evidence="3">SC5314 / ATCC MYA-2876</strain>
    </source>
</reference>
<evidence type="ECO:0000313" key="2">
    <source>
        <dbReference type="EMBL" id="AOW27105.1"/>
    </source>
</evidence>
<dbReference type="SUPFAM" id="SSF56784">
    <property type="entry name" value="HAD-like"/>
    <property type="match status" value="1"/>
</dbReference>
<dbReference type="EMBL" id="CP017624">
    <property type="protein sequence ID" value="AOW27105.1"/>
    <property type="molecule type" value="Genomic_DNA"/>
</dbReference>
<reference evidence="2 3" key="1">
    <citation type="journal article" date="2004" name="Proc. Natl. Acad. Sci. U.S.A.">
        <title>The diploid genome sequence of Candida albicans.</title>
        <authorList>
            <person name="Jones T."/>
            <person name="Federspiel N.A."/>
            <person name="Chibana H."/>
            <person name="Dungan J."/>
            <person name="Kalman S."/>
            <person name="Magee B.B."/>
            <person name="Newport G."/>
            <person name="Thorstenson Y.R."/>
            <person name="Agabian N."/>
            <person name="Magee P.T."/>
            <person name="Davis R.W."/>
            <person name="Scherer S."/>
        </authorList>
    </citation>
    <scope>NUCLEOTIDE SEQUENCE [LARGE SCALE GENOMIC DNA]</scope>
    <source>
        <strain evidence="3">SC5314 / ATCC MYA-2876</strain>
    </source>
</reference>
<dbReference type="eggNOG" id="KOG3085">
    <property type="taxonomic scope" value="Eukaryota"/>
</dbReference>
<dbReference type="RefSeq" id="XP_719523.2">
    <property type="nucleotide sequence ID" value="XM_714430.2"/>
</dbReference>
<dbReference type="Pfam" id="PF00702">
    <property type="entry name" value="Hydrolase"/>
    <property type="match status" value="1"/>
</dbReference>
<dbReference type="PANTHER" id="PTHR46191">
    <property type="match status" value="1"/>
</dbReference>
<protein>
    <submittedName>
        <fullName evidence="2">Uncharacterized protein</fullName>
    </submittedName>
</protein>
<dbReference type="GeneID" id="3638868"/>
<evidence type="ECO:0000313" key="3">
    <source>
        <dbReference type="Proteomes" id="UP000000559"/>
    </source>
</evidence>
<dbReference type="InterPro" id="IPR036412">
    <property type="entry name" value="HAD-like_sf"/>
</dbReference>
<dbReference type="InterPro" id="IPR051828">
    <property type="entry name" value="HAD-like_hydrolase_domain"/>
</dbReference>